<proteinExistence type="predicted"/>
<accession>A0A0F6PMY1</accession>
<evidence type="ECO:0000256" key="1">
    <source>
        <dbReference type="SAM" id="Phobius"/>
    </source>
</evidence>
<protein>
    <submittedName>
        <fullName evidence="2">S</fullName>
    </submittedName>
</protein>
<dbReference type="KEGG" id="vg:24420531"/>
<feature type="transmembrane region" description="Helical" evidence="1">
    <location>
        <begin position="537"/>
        <end position="557"/>
    </location>
</feature>
<sequence length="562" mass="64353">MRIWLFVGFLLEVWQVYSVNYCYVNNIQDLKVGYGYIRVVSKGEICPKDCKFESGHDIPSGTVLPYGMVYYSYNETAKFCNSTVPFLVKTPSGSGVWDGAELQQDPMFINEKYTRLPTIGSCREGQFYRFAGDYRVVHSVLPCYIDQGKVQVQQNFTIYLRNLSNVVINFTCYDLCDTMCSEQFVSDSLWQVCTDLVQKFEALGVKFVDRPGKLVDLTFTIHNITFTNKTVGKLKDFKFDFDSFFKAKYAKSYPQRSQAARDLDLFSQVMFNSDHDMRSIAALPWLAGWRYGTQINMLSTAMGDVMQNTQAFINMANKNFQELGDSMYQLTTIFNSVLGSNGLFGEVAKNFDILEQRSVANTILLKLNALYTQLSVYFSDFAGNSYEQIKKECSLGINRCSPLLVKGWYENNQPFDHIVVVNNRHVDANVGQLFYCLNGNMHIAPLGCFYRGYNLFNLNNSEPCFQKDEVVKPGCDPVEAVEVMVKLNKVKLAQLDKQYNFDELVYNRPQLFEKIKSEFRSENYKYDETSMSIFEKIYIIVAVVIGLIALGLVINLLKLCLK</sequence>
<dbReference type="Proteomes" id="UP000203497">
    <property type="component" value="Segment"/>
</dbReference>
<keyword evidence="1" id="KW-0472">Membrane</keyword>
<organism evidence="2 3">
    <name type="scientific">Bovine nidovirus TCH5</name>
    <dbReference type="NCBI Taxonomy" id="1631554"/>
    <lineage>
        <taxon>Viruses</taxon>
        <taxon>Riboviria</taxon>
        <taxon>Orthornavirae</taxon>
        <taxon>Pisuviricota</taxon>
        <taxon>Pisoniviricetes</taxon>
        <taxon>Nidovirales</taxon>
        <taxon>Tornidovirineae</taxon>
        <taxon>Tobaniviridae</taxon>
        <taxon>Remotovirinae</taxon>
        <taxon>Bostovirus</taxon>
        <taxon>Bosnitovirus</taxon>
        <taxon>Bostovirus bovis</taxon>
        <taxon>Bovine nidovirus 1</taxon>
    </lineage>
</organism>
<evidence type="ECO:0000313" key="3">
    <source>
        <dbReference type="Proteomes" id="UP000203497"/>
    </source>
</evidence>
<keyword evidence="1" id="KW-1133">Transmembrane helix</keyword>
<dbReference type="GeneID" id="24420531"/>
<dbReference type="RefSeq" id="YP_009142789.1">
    <property type="nucleotide sequence ID" value="NC_027199.1"/>
</dbReference>
<dbReference type="OrthoDB" id="19789at10239"/>
<dbReference type="EMBL" id="KM589359">
    <property type="protein sequence ID" value="AJW66852.1"/>
    <property type="molecule type" value="Genomic_RNA"/>
</dbReference>
<name>A0A0F6PMY1_9NIDO</name>
<keyword evidence="3" id="KW-1185">Reference proteome</keyword>
<keyword evidence="1" id="KW-0812">Transmembrane</keyword>
<reference evidence="2 3" key="1">
    <citation type="journal article" date="2015" name="J. Gen. Virol.">
        <title>Discovery of a novel nidovirus in cattle with respiratory disease.</title>
        <authorList>
            <person name="Tokarz R."/>
            <person name="Sameroff S."/>
            <person name="Hesse R.A."/>
            <person name="Hause B.M."/>
            <person name="Desai A."/>
            <person name="Jain K."/>
            <person name="Lipkin W.I."/>
        </authorList>
    </citation>
    <scope>NUCLEOTIDE SEQUENCE [LARGE SCALE GENOMIC DNA]</scope>
    <source>
        <strain evidence="2">TCH5</strain>
    </source>
</reference>
<evidence type="ECO:0000313" key="2">
    <source>
        <dbReference type="EMBL" id="AJW66852.1"/>
    </source>
</evidence>